<sequence>MTQPPSSSGPLAPPPSGGWNQPGPQSGGAPQPGGWNQSAPAPAKKRSKAPRVLIILGAVIIGLSLVIGIVTAVIGFGQVAGGAEKYQILESGSGTYTAEADETVQLYSEEGTPAPQCTIDGPAVGEGTIQTSGFGNEGREWVSFDSFTAEEAGDYTIDCGGTPVMVGPPVSIGGIFAGLGGILLAIGGGVLGFLLLMVGVIILLVRRGRD</sequence>
<reference evidence="3" key="1">
    <citation type="journal article" date="2021" name="PeerJ">
        <title>Extensive microbial diversity within the chicken gut microbiome revealed by metagenomics and culture.</title>
        <authorList>
            <person name="Gilroy R."/>
            <person name="Ravi A."/>
            <person name="Getino M."/>
            <person name="Pursley I."/>
            <person name="Horton D.L."/>
            <person name="Alikhan N.F."/>
            <person name="Baker D."/>
            <person name="Gharbi K."/>
            <person name="Hall N."/>
            <person name="Watson M."/>
            <person name="Adriaenssens E.M."/>
            <person name="Foster-Nyarko E."/>
            <person name="Jarju S."/>
            <person name="Secka A."/>
            <person name="Antonio M."/>
            <person name="Oren A."/>
            <person name="Chaudhuri R.R."/>
            <person name="La Ragione R."/>
            <person name="Hildebrand F."/>
            <person name="Pallen M.J."/>
        </authorList>
    </citation>
    <scope>NUCLEOTIDE SEQUENCE</scope>
    <source>
        <strain evidence="3">1647</strain>
    </source>
</reference>
<accession>A0A921GMH5</accession>
<keyword evidence="2" id="KW-0812">Transmembrane</keyword>
<organism evidence="3 4">
    <name type="scientific">Brachybacterium paraconglomeratum</name>
    <dbReference type="NCBI Taxonomy" id="173362"/>
    <lineage>
        <taxon>Bacteria</taxon>
        <taxon>Bacillati</taxon>
        <taxon>Actinomycetota</taxon>
        <taxon>Actinomycetes</taxon>
        <taxon>Micrococcales</taxon>
        <taxon>Dermabacteraceae</taxon>
        <taxon>Brachybacterium</taxon>
    </lineage>
</organism>
<name>A0A921GMH5_9MICO</name>
<dbReference type="EMBL" id="DYWO01000057">
    <property type="protein sequence ID" value="HJF48545.1"/>
    <property type="molecule type" value="Genomic_DNA"/>
</dbReference>
<feature type="compositionally biased region" description="Low complexity" evidence="1">
    <location>
        <begin position="1"/>
        <end position="10"/>
    </location>
</feature>
<evidence type="ECO:0000313" key="3">
    <source>
        <dbReference type="EMBL" id="HJF48545.1"/>
    </source>
</evidence>
<feature type="transmembrane region" description="Helical" evidence="2">
    <location>
        <begin position="52"/>
        <end position="76"/>
    </location>
</feature>
<keyword evidence="2" id="KW-1133">Transmembrane helix</keyword>
<comment type="caution">
    <text evidence="3">The sequence shown here is derived from an EMBL/GenBank/DDBJ whole genome shotgun (WGS) entry which is preliminary data.</text>
</comment>
<evidence type="ECO:0000313" key="4">
    <source>
        <dbReference type="Proteomes" id="UP000775129"/>
    </source>
</evidence>
<feature type="compositionally biased region" description="Low complexity" evidence="1">
    <location>
        <begin position="17"/>
        <end position="42"/>
    </location>
</feature>
<evidence type="ECO:0000256" key="1">
    <source>
        <dbReference type="SAM" id="MobiDB-lite"/>
    </source>
</evidence>
<gene>
    <name evidence="3" type="ORF">K8W24_01920</name>
</gene>
<feature type="transmembrane region" description="Helical" evidence="2">
    <location>
        <begin position="172"/>
        <end position="205"/>
    </location>
</feature>
<dbReference type="Proteomes" id="UP000775129">
    <property type="component" value="Unassembled WGS sequence"/>
</dbReference>
<keyword evidence="2" id="KW-0472">Membrane</keyword>
<reference evidence="3" key="2">
    <citation type="submission" date="2021-09" db="EMBL/GenBank/DDBJ databases">
        <authorList>
            <person name="Gilroy R."/>
        </authorList>
    </citation>
    <scope>NUCLEOTIDE SEQUENCE</scope>
    <source>
        <strain evidence="3">1647</strain>
    </source>
</reference>
<dbReference type="AlphaFoldDB" id="A0A921GMH5"/>
<protein>
    <submittedName>
        <fullName evidence="3">Uncharacterized protein</fullName>
    </submittedName>
</protein>
<proteinExistence type="predicted"/>
<evidence type="ECO:0000256" key="2">
    <source>
        <dbReference type="SAM" id="Phobius"/>
    </source>
</evidence>
<feature type="region of interest" description="Disordered" evidence="1">
    <location>
        <begin position="1"/>
        <end position="43"/>
    </location>
</feature>